<evidence type="ECO:0000256" key="1">
    <source>
        <dbReference type="ARBA" id="ARBA00000695"/>
    </source>
</evidence>
<dbReference type="Pfam" id="PF03211">
    <property type="entry name" value="Pectate_lyase"/>
    <property type="match status" value="1"/>
</dbReference>
<accession>A0A8S0X2Z0</accession>
<evidence type="ECO:0000256" key="5">
    <source>
        <dbReference type="ARBA" id="ARBA00022525"/>
    </source>
</evidence>
<dbReference type="OrthoDB" id="441042at2759"/>
<evidence type="ECO:0000256" key="2">
    <source>
        <dbReference type="ARBA" id="ARBA00001913"/>
    </source>
</evidence>
<comment type="subcellular location">
    <subcellularLocation>
        <location evidence="3 10">Secreted</location>
    </subcellularLocation>
</comment>
<evidence type="ECO:0000313" key="12">
    <source>
        <dbReference type="Proteomes" id="UP000467700"/>
    </source>
</evidence>
<evidence type="ECO:0000256" key="6">
    <source>
        <dbReference type="ARBA" id="ARBA00022729"/>
    </source>
</evidence>
<protein>
    <recommendedName>
        <fullName evidence="10">Pectate lyase</fullName>
        <ecNumber evidence="10">4.2.2.2</ecNumber>
    </recommendedName>
</protein>
<comment type="caution">
    <text evidence="11">The sequence shown here is derived from an EMBL/GenBank/DDBJ whole genome shotgun (WGS) entry which is preliminary data.</text>
</comment>
<evidence type="ECO:0000256" key="8">
    <source>
        <dbReference type="ARBA" id="ARBA00023239"/>
    </source>
</evidence>
<keyword evidence="5 10" id="KW-0964">Secreted</keyword>
<comment type="similarity">
    <text evidence="4 10">Belongs to the polysaccharide lyase 3 family.</text>
</comment>
<evidence type="ECO:0000256" key="3">
    <source>
        <dbReference type="ARBA" id="ARBA00004613"/>
    </source>
</evidence>
<keyword evidence="12" id="KW-1185">Reference proteome</keyword>
<dbReference type="SUPFAM" id="SSF51126">
    <property type="entry name" value="Pectin lyase-like"/>
    <property type="match status" value="1"/>
</dbReference>
<keyword evidence="7 10" id="KW-0106">Calcium</keyword>
<evidence type="ECO:0000256" key="4">
    <source>
        <dbReference type="ARBA" id="ARBA00006463"/>
    </source>
</evidence>
<dbReference type="GO" id="GO:0030570">
    <property type="term" value="F:pectate lyase activity"/>
    <property type="evidence" value="ECO:0007669"/>
    <property type="project" value="UniProtKB-UniRule"/>
</dbReference>
<dbReference type="EC" id="4.2.2.2" evidence="10"/>
<keyword evidence="8 10" id="KW-0456">Lyase</keyword>
<evidence type="ECO:0000256" key="7">
    <source>
        <dbReference type="ARBA" id="ARBA00022837"/>
    </source>
</evidence>
<sequence length="100" mass="10668">MFDSQIGSLLALVALVASNPHLQLAPSARRIPAGTTFTSPQPYTRYDRGGDADPVFLLEEGATLSLVVIGANQADGIHCLGSCTLDNVWFEVTTLQFNTC</sequence>
<dbReference type="Proteomes" id="UP000467700">
    <property type="component" value="Unassembled WGS sequence"/>
</dbReference>
<gene>
    <name evidence="11" type="ORF">AAE3_LOCUS7769</name>
</gene>
<keyword evidence="6 10" id="KW-0732">Signal</keyword>
<dbReference type="Gene3D" id="2.160.20.10">
    <property type="entry name" value="Single-stranded right-handed beta-helix, Pectin lyase-like"/>
    <property type="match status" value="1"/>
</dbReference>
<dbReference type="InterPro" id="IPR004898">
    <property type="entry name" value="Pectate_lyase_PlyH/PlyE-like"/>
</dbReference>
<evidence type="ECO:0000256" key="10">
    <source>
        <dbReference type="RuleBase" id="RU367009"/>
    </source>
</evidence>
<comment type="catalytic activity">
    <reaction evidence="1 10">
        <text>Eliminative cleavage of (1-&gt;4)-alpha-D-galacturonan to give oligosaccharides with 4-deoxy-alpha-D-galact-4-enuronosyl groups at their non-reducing ends.</text>
        <dbReference type="EC" id="4.2.2.2"/>
    </reaction>
</comment>
<dbReference type="GO" id="GO:0005576">
    <property type="term" value="C:extracellular region"/>
    <property type="evidence" value="ECO:0007669"/>
    <property type="project" value="UniProtKB-SubCell"/>
</dbReference>
<evidence type="ECO:0000256" key="9">
    <source>
        <dbReference type="ARBA" id="ARBA00025679"/>
    </source>
</evidence>
<dbReference type="InterPro" id="IPR012334">
    <property type="entry name" value="Pectin_lyas_fold"/>
</dbReference>
<dbReference type="PANTHER" id="PTHR33407:SF9">
    <property type="entry name" value="PECTATE LYASE F-RELATED"/>
    <property type="match status" value="1"/>
</dbReference>
<feature type="chain" id="PRO_5035960893" description="Pectate lyase" evidence="10">
    <location>
        <begin position="19"/>
        <end position="100"/>
    </location>
</feature>
<evidence type="ECO:0000313" key="11">
    <source>
        <dbReference type="EMBL" id="CAA7265552.1"/>
    </source>
</evidence>
<comment type="cofactor">
    <cofactor evidence="2 10">
        <name>Ca(2+)</name>
        <dbReference type="ChEBI" id="CHEBI:29108"/>
    </cofactor>
</comment>
<organism evidence="11 12">
    <name type="scientific">Cyclocybe aegerita</name>
    <name type="common">Black poplar mushroom</name>
    <name type="synonym">Agrocybe aegerita</name>
    <dbReference type="NCBI Taxonomy" id="1973307"/>
    <lineage>
        <taxon>Eukaryota</taxon>
        <taxon>Fungi</taxon>
        <taxon>Dikarya</taxon>
        <taxon>Basidiomycota</taxon>
        <taxon>Agaricomycotina</taxon>
        <taxon>Agaricomycetes</taxon>
        <taxon>Agaricomycetidae</taxon>
        <taxon>Agaricales</taxon>
        <taxon>Agaricineae</taxon>
        <taxon>Bolbitiaceae</taxon>
        <taxon>Cyclocybe</taxon>
    </lineage>
</organism>
<dbReference type="InterPro" id="IPR011050">
    <property type="entry name" value="Pectin_lyase_fold/virulence"/>
</dbReference>
<comment type="function">
    <text evidence="9 10">Pectinolytic enzyme consist of four classes of enzymes: pectin lyase, polygalacturonase, pectin methylesterase and rhamnogalacturonase. Among pectinolytic enzymes, pectin lyase is the most important in depolymerization of pectin, since it cleaves internal glycosidic bonds of highly methylated pectins. Favors pectate, the anion, over pectin, the methyl ester.</text>
</comment>
<dbReference type="PANTHER" id="PTHR33407">
    <property type="entry name" value="PECTATE LYASE F-RELATED"/>
    <property type="match status" value="1"/>
</dbReference>
<proteinExistence type="inferred from homology"/>
<name>A0A8S0X2Z0_CYCAE</name>
<dbReference type="EMBL" id="CACVBS010000049">
    <property type="protein sequence ID" value="CAA7265552.1"/>
    <property type="molecule type" value="Genomic_DNA"/>
</dbReference>
<dbReference type="AlphaFoldDB" id="A0A8S0X2Z0"/>
<reference evidence="11 12" key="1">
    <citation type="submission" date="2020-01" db="EMBL/GenBank/DDBJ databases">
        <authorList>
            <person name="Gupta K D."/>
        </authorList>
    </citation>
    <scope>NUCLEOTIDE SEQUENCE [LARGE SCALE GENOMIC DNA]</scope>
</reference>
<feature type="signal peptide" evidence="10">
    <location>
        <begin position="1"/>
        <end position="18"/>
    </location>
</feature>